<reference evidence="11" key="1">
    <citation type="submission" date="2018-02" db="EMBL/GenBank/DDBJ databases">
        <authorList>
            <person name="Kim S.-K."/>
            <person name="Jung H.-I."/>
            <person name="Lee S.-W."/>
        </authorList>
    </citation>
    <scope>NUCLEOTIDE SEQUENCE</scope>
    <source>
        <strain evidence="11">SK3146</strain>
    </source>
</reference>
<accession>A0ABY4RJU1</accession>
<dbReference type="SUPFAM" id="SSF51658">
    <property type="entry name" value="Xylose isomerase-like"/>
    <property type="match status" value="1"/>
</dbReference>
<name>A0ABY4RJU1_9BACL</name>
<evidence type="ECO:0000256" key="3">
    <source>
        <dbReference type="ARBA" id="ARBA00001954"/>
    </source>
</evidence>
<evidence type="ECO:0000256" key="6">
    <source>
        <dbReference type="ARBA" id="ARBA00007389"/>
    </source>
</evidence>
<dbReference type="PANTHER" id="PTHR30387">
    <property type="entry name" value="MANNONATE DEHYDRATASE"/>
    <property type="match status" value="1"/>
</dbReference>
<dbReference type="RefSeq" id="WP_249864539.1">
    <property type="nucleotide sequence ID" value="NZ_CP027059.1"/>
</dbReference>
<evidence type="ECO:0000256" key="4">
    <source>
        <dbReference type="ARBA" id="ARBA00002713"/>
    </source>
</evidence>
<dbReference type="GO" id="GO:0008927">
    <property type="term" value="F:mannonate dehydratase activity"/>
    <property type="evidence" value="ECO:0007669"/>
    <property type="project" value="UniProtKB-EC"/>
</dbReference>
<evidence type="ECO:0000256" key="8">
    <source>
        <dbReference type="ARBA" id="ARBA00023004"/>
    </source>
</evidence>
<evidence type="ECO:0000256" key="9">
    <source>
        <dbReference type="ARBA" id="ARBA00023211"/>
    </source>
</evidence>
<keyword evidence="9" id="KW-0464">Manganese</keyword>
<dbReference type="Gene3D" id="3.20.20.150">
    <property type="entry name" value="Divalent-metal-dependent TIM barrel enzymes"/>
    <property type="match status" value="1"/>
</dbReference>
<evidence type="ECO:0000313" key="12">
    <source>
        <dbReference type="Proteomes" id="UP001057134"/>
    </source>
</evidence>
<evidence type="ECO:0000256" key="10">
    <source>
        <dbReference type="ARBA" id="ARBA00023239"/>
    </source>
</evidence>
<dbReference type="PANTHER" id="PTHR30387:SF2">
    <property type="entry name" value="MANNONATE DEHYDRATASE"/>
    <property type="match status" value="1"/>
</dbReference>
<comment type="pathway">
    <text evidence="5">Carbohydrate metabolism; pentose and glucuronate interconversion.</text>
</comment>
<dbReference type="EC" id="4.2.1.8" evidence="7"/>
<comment type="function">
    <text evidence="4">Catalyzes the dehydration of D-mannonate.</text>
</comment>
<keyword evidence="10 11" id="KW-0456">Lyase</keyword>
<dbReference type="InterPro" id="IPR004628">
    <property type="entry name" value="Man_deHydtase"/>
</dbReference>
<sequence length="358" mass="40055">MKLGLGLVRHMLNKDNFRFARQAGCTHIVAHLADYNNMYELPGTTAEEYYGKDRSKEYIWSYEGLLELRSMVEAEGLILHAIENFDPLDWYDVLLDGPCKSEQLQHLKQIVYNAGRAGIPVIGYNFSVAGVWGRIQERAARGGALTHSYAEADAYSGNPLPHGQIWNVTYDQALAERGPVHVSAEQLWERLAYFLREIVPAAEQAGVVMAAHPDDPPMPTLRGTARLVYQPDLYQKLLDLVPSASNRLEFCMGTIQEMTESSVYEAIERYSSQNKIGYVHCRNVRGKVPHYSEVFIDEGDIDILRALRLFKQTGYDGVFVPDHTPLMSCGAPWHSGMAYALGHIGALLHIVNNEAASA</sequence>
<organism evidence="11 12">
    <name type="scientific">Paenibacillus konkukensis</name>
    <dbReference type="NCBI Taxonomy" id="2020716"/>
    <lineage>
        <taxon>Bacteria</taxon>
        <taxon>Bacillati</taxon>
        <taxon>Bacillota</taxon>
        <taxon>Bacilli</taxon>
        <taxon>Bacillales</taxon>
        <taxon>Paenibacillaceae</taxon>
        <taxon>Paenibacillus</taxon>
    </lineage>
</organism>
<evidence type="ECO:0000256" key="7">
    <source>
        <dbReference type="ARBA" id="ARBA00012927"/>
    </source>
</evidence>
<comment type="cofactor">
    <cofactor evidence="3">
        <name>Fe(2+)</name>
        <dbReference type="ChEBI" id="CHEBI:29033"/>
    </cofactor>
</comment>
<evidence type="ECO:0000313" key="11">
    <source>
        <dbReference type="EMBL" id="UQZ82398.1"/>
    </source>
</evidence>
<dbReference type="InterPro" id="IPR036237">
    <property type="entry name" value="Xyl_isomerase-like_sf"/>
</dbReference>
<comment type="cofactor">
    <cofactor evidence="2">
        <name>Mn(2+)</name>
        <dbReference type="ChEBI" id="CHEBI:29035"/>
    </cofactor>
</comment>
<keyword evidence="8" id="KW-0408">Iron</keyword>
<dbReference type="EMBL" id="CP027059">
    <property type="protein sequence ID" value="UQZ82398.1"/>
    <property type="molecule type" value="Genomic_DNA"/>
</dbReference>
<comment type="similarity">
    <text evidence="6">Belongs to the mannonate dehydratase family.</text>
</comment>
<reference evidence="11" key="2">
    <citation type="journal article" date="2021" name="J Anim Sci Technol">
        <title>Complete genome sequence of Paenibacillus konkukensis sp. nov. SK3146 as a potential probiotic strain.</title>
        <authorList>
            <person name="Jung H.I."/>
            <person name="Park S."/>
            <person name="Niu K.M."/>
            <person name="Lee S.W."/>
            <person name="Kothari D."/>
            <person name="Yi K.J."/>
            <person name="Kim S.K."/>
        </authorList>
    </citation>
    <scope>NUCLEOTIDE SEQUENCE</scope>
    <source>
        <strain evidence="11">SK3146</strain>
    </source>
</reference>
<proteinExistence type="inferred from homology"/>
<keyword evidence="12" id="KW-1185">Reference proteome</keyword>
<dbReference type="Proteomes" id="UP001057134">
    <property type="component" value="Chromosome"/>
</dbReference>
<gene>
    <name evidence="11" type="primary">uxuA_3</name>
    <name evidence="11" type="ORF">SK3146_01555</name>
</gene>
<evidence type="ECO:0000256" key="2">
    <source>
        <dbReference type="ARBA" id="ARBA00001936"/>
    </source>
</evidence>
<evidence type="ECO:0000256" key="1">
    <source>
        <dbReference type="ARBA" id="ARBA00001794"/>
    </source>
</evidence>
<comment type="catalytic activity">
    <reaction evidence="1">
        <text>D-mannonate = 2-dehydro-3-deoxy-D-gluconate + H2O</text>
        <dbReference type="Rhea" id="RHEA:20097"/>
        <dbReference type="ChEBI" id="CHEBI:15377"/>
        <dbReference type="ChEBI" id="CHEBI:17767"/>
        <dbReference type="ChEBI" id="CHEBI:57990"/>
        <dbReference type="EC" id="4.2.1.8"/>
    </reaction>
</comment>
<evidence type="ECO:0000256" key="5">
    <source>
        <dbReference type="ARBA" id="ARBA00004892"/>
    </source>
</evidence>
<protein>
    <recommendedName>
        <fullName evidence="7">mannonate dehydratase</fullName>
        <ecNumber evidence="7">4.2.1.8</ecNumber>
    </recommendedName>
</protein>
<dbReference type="Pfam" id="PF03786">
    <property type="entry name" value="UxuA"/>
    <property type="match status" value="1"/>
</dbReference>